<evidence type="ECO:0000313" key="1">
    <source>
        <dbReference type="EMBL" id="MFC4716716.1"/>
    </source>
</evidence>
<name>A0ABV9MLC1_9MICC</name>
<dbReference type="EMBL" id="JBHSHE010000051">
    <property type="protein sequence ID" value="MFC4716716.1"/>
    <property type="molecule type" value="Genomic_DNA"/>
</dbReference>
<organism evidence="1 2">
    <name type="scientific">Glutamicibacter bergerei</name>
    <dbReference type="NCBI Taxonomy" id="256702"/>
    <lineage>
        <taxon>Bacteria</taxon>
        <taxon>Bacillati</taxon>
        <taxon>Actinomycetota</taxon>
        <taxon>Actinomycetes</taxon>
        <taxon>Micrococcales</taxon>
        <taxon>Micrococcaceae</taxon>
        <taxon>Glutamicibacter</taxon>
    </lineage>
</organism>
<reference evidence="2" key="1">
    <citation type="journal article" date="2019" name="Int. J. Syst. Evol. Microbiol.">
        <title>The Global Catalogue of Microorganisms (GCM) 10K type strain sequencing project: providing services to taxonomists for standard genome sequencing and annotation.</title>
        <authorList>
            <consortium name="The Broad Institute Genomics Platform"/>
            <consortium name="The Broad Institute Genome Sequencing Center for Infectious Disease"/>
            <person name="Wu L."/>
            <person name="Ma J."/>
        </authorList>
    </citation>
    <scope>NUCLEOTIDE SEQUENCE [LARGE SCALE GENOMIC DNA]</scope>
    <source>
        <strain evidence="2">CGMCC 1.12849</strain>
    </source>
</reference>
<dbReference type="Pfam" id="PF16259">
    <property type="entry name" value="DUF4913"/>
    <property type="match status" value="1"/>
</dbReference>
<proteinExistence type="predicted"/>
<keyword evidence="2" id="KW-1185">Reference proteome</keyword>
<comment type="caution">
    <text evidence="1">The sequence shown here is derived from an EMBL/GenBank/DDBJ whole genome shotgun (WGS) entry which is preliminary data.</text>
</comment>
<gene>
    <name evidence="1" type="ORF">ACFO7V_11285</name>
</gene>
<dbReference type="RefSeq" id="WP_346059061.1">
    <property type="nucleotide sequence ID" value="NZ_BAAAVQ010000027.1"/>
</dbReference>
<evidence type="ECO:0000313" key="2">
    <source>
        <dbReference type="Proteomes" id="UP001595884"/>
    </source>
</evidence>
<dbReference type="InterPro" id="IPR032584">
    <property type="entry name" value="DUF4913"/>
</dbReference>
<sequence length="208" mass="23657">MSEQSNRDELIELLVPIVEPLVERQGKVEQGLQEQEGVLVELAGQLETLLKKSKEPEPSPWNLYQGKPEDIAGLLEEINAWLPWFNTTYGAGQSTNMIPSCWFRHPNVVAHLMGFYMAWKTANYGTTTPNSDLVYWNLRYLPDVLDIVNAPVDKGGMAGCRREHRAPDRVDPVPEPLNEQFAQWVKDTYLTTQNNDPHSLVPKSTDRQ</sequence>
<accession>A0ABV9MLC1</accession>
<protein>
    <submittedName>
        <fullName evidence="1">DUF4913 domain-containing protein</fullName>
    </submittedName>
</protein>
<dbReference type="Proteomes" id="UP001595884">
    <property type="component" value="Unassembled WGS sequence"/>
</dbReference>